<dbReference type="EMBL" id="FNAB01000004">
    <property type="protein sequence ID" value="SDD41386.1"/>
    <property type="molecule type" value="Genomic_DNA"/>
</dbReference>
<dbReference type="Proteomes" id="UP000199417">
    <property type="component" value="Unassembled WGS sequence"/>
</dbReference>
<proteinExistence type="inferred from homology"/>
<dbReference type="PRINTS" id="PR00722">
    <property type="entry name" value="CHYMOTRYPSIN"/>
</dbReference>
<keyword evidence="3" id="KW-0732">Signal</keyword>
<dbReference type="SUPFAM" id="SSF50494">
    <property type="entry name" value="Trypsin-like serine proteases"/>
    <property type="match status" value="2"/>
</dbReference>
<dbReference type="InterPro" id="IPR018114">
    <property type="entry name" value="TRYPSIN_HIS"/>
</dbReference>
<comment type="similarity">
    <text evidence="1">Belongs to the peptidase S1 family.</text>
</comment>
<keyword evidence="2" id="KW-1015">Disulfide bond</keyword>
<dbReference type="GO" id="GO:0006508">
    <property type="term" value="P:proteolysis"/>
    <property type="evidence" value="ECO:0007669"/>
    <property type="project" value="InterPro"/>
</dbReference>
<evidence type="ECO:0000313" key="6">
    <source>
        <dbReference type="Proteomes" id="UP000199417"/>
    </source>
</evidence>
<gene>
    <name evidence="5" type="ORF">SAMN05444580_104210</name>
</gene>
<dbReference type="PANTHER" id="PTHR24276">
    <property type="entry name" value="POLYSERASE-RELATED"/>
    <property type="match status" value="1"/>
</dbReference>
<reference evidence="5 6" key="1">
    <citation type="submission" date="2016-10" db="EMBL/GenBank/DDBJ databases">
        <authorList>
            <person name="de Groot N.N."/>
        </authorList>
    </citation>
    <scope>NUCLEOTIDE SEQUENCE [LARGE SCALE GENOMIC DNA]</scope>
    <source>
        <strain evidence="5 6">JCM 11308</strain>
    </source>
</reference>
<feature type="signal peptide" evidence="3">
    <location>
        <begin position="1"/>
        <end position="28"/>
    </location>
</feature>
<dbReference type="CDD" id="cd00190">
    <property type="entry name" value="Tryp_SPc"/>
    <property type="match status" value="1"/>
</dbReference>
<dbReference type="PROSITE" id="PS00134">
    <property type="entry name" value="TRYPSIN_HIS"/>
    <property type="match status" value="1"/>
</dbReference>
<dbReference type="GO" id="GO:0004252">
    <property type="term" value="F:serine-type endopeptidase activity"/>
    <property type="evidence" value="ECO:0007669"/>
    <property type="project" value="InterPro"/>
</dbReference>
<evidence type="ECO:0000259" key="4">
    <source>
        <dbReference type="PROSITE" id="PS50240"/>
    </source>
</evidence>
<dbReference type="InterPro" id="IPR001314">
    <property type="entry name" value="Peptidase_S1A"/>
</dbReference>
<dbReference type="PROSITE" id="PS50240">
    <property type="entry name" value="TRYPSIN_DOM"/>
    <property type="match status" value="1"/>
</dbReference>
<evidence type="ECO:0000256" key="1">
    <source>
        <dbReference type="ARBA" id="ARBA00007664"/>
    </source>
</evidence>
<dbReference type="InterPro" id="IPR050430">
    <property type="entry name" value="Peptidase_S1"/>
</dbReference>
<dbReference type="Gene3D" id="2.40.10.10">
    <property type="entry name" value="Trypsin-like serine proteases"/>
    <property type="match status" value="1"/>
</dbReference>
<accession>A0A1G6UKY3</accession>
<dbReference type="PANTHER" id="PTHR24276:SF98">
    <property type="entry name" value="FI18310P1-RELATED"/>
    <property type="match status" value="1"/>
</dbReference>
<dbReference type="InterPro" id="IPR001254">
    <property type="entry name" value="Trypsin_dom"/>
</dbReference>
<feature type="chain" id="PRO_5011489149" evidence="3">
    <location>
        <begin position="29"/>
        <end position="528"/>
    </location>
</feature>
<keyword evidence="6" id="KW-1185">Reference proteome</keyword>
<dbReference type="AlphaFoldDB" id="A0A1G6UKY3"/>
<protein>
    <submittedName>
        <fullName evidence="5">Trypsin</fullName>
    </submittedName>
</protein>
<dbReference type="InterPro" id="IPR043504">
    <property type="entry name" value="Peptidase_S1_PA_chymotrypsin"/>
</dbReference>
<feature type="domain" description="Peptidase S1" evidence="4">
    <location>
        <begin position="29"/>
        <end position="261"/>
    </location>
</feature>
<dbReference type="STRING" id="168276.SAMN05444580_104210"/>
<evidence type="ECO:0000313" key="5">
    <source>
        <dbReference type="EMBL" id="SDD41386.1"/>
    </source>
</evidence>
<name>A0A1G6UKY3_9NOCA</name>
<dbReference type="Pfam" id="PF00089">
    <property type="entry name" value="Trypsin"/>
    <property type="match status" value="1"/>
</dbReference>
<evidence type="ECO:0000256" key="2">
    <source>
        <dbReference type="ARBA" id="ARBA00023157"/>
    </source>
</evidence>
<evidence type="ECO:0000256" key="3">
    <source>
        <dbReference type="SAM" id="SignalP"/>
    </source>
</evidence>
<organism evidence="5 6">
    <name type="scientific">Rhodococcus tukisamuensis</name>
    <dbReference type="NCBI Taxonomy" id="168276"/>
    <lineage>
        <taxon>Bacteria</taxon>
        <taxon>Bacillati</taxon>
        <taxon>Actinomycetota</taxon>
        <taxon>Actinomycetes</taxon>
        <taxon>Mycobacteriales</taxon>
        <taxon>Nocardiaceae</taxon>
        <taxon>Rhodococcus</taxon>
    </lineage>
</organism>
<dbReference type="InterPro" id="IPR009003">
    <property type="entry name" value="Peptidase_S1_PA"/>
</dbReference>
<dbReference type="SMART" id="SM00020">
    <property type="entry name" value="Tryp_SPc"/>
    <property type="match status" value="1"/>
</dbReference>
<sequence>MRTWFRSFVLLGASALTVSMVGAGTASAVVGGTESTEPYPFMASLQYDAPRPDGHRCGAVLIAPQWVVTAGHCANTPTGVTAGVPRGWTVRVGSPDTTAGGEVAEIDKFYRRHNTYNPAGEDIALLHLRSPVRAQSVRLAATTPNDGTGVRILGWGATSPSCGDFDDPTCFPSKLREADTEVLPLEHCWDDDRHTLPLCIGRVDPPVGPGTTDSGGPALIRDGDEWVLAGTVIGPGNKGADFPDMYTDVAKNADWINGIVTGTNVPPDDPIPNVEGTARVGDCQGAVVRALTARPEDPALALTNGHCVVGERPAPGTAVVDQPANLERPISINDPAGYPQSTARATRLVYATMTGTDIALYRLDKTYAQLAEEGAKVFQLSTTAMRVDDPLSMAYESSRPQCVVEAVVPHLREDGYQQDDAVRYAPSDTCTSKAGYSGSVLLASDVNTVVGINNTHNRDGEQCTDNNPCEVGPDGTVTAVKGRSYGQQVYQIAACLDTGSQLNLSRPDCALTGAASSLSSGSAGTSRE</sequence>